<protein>
    <submittedName>
        <fullName evidence="2">Ubiquinone biosynthesis protein COQ4</fullName>
    </submittedName>
</protein>
<evidence type="ECO:0000313" key="2">
    <source>
        <dbReference type="EMBL" id="UVI38766.1"/>
    </source>
</evidence>
<keyword evidence="3" id="KW-1185">Reference proteome</keyword>
<sequence length="277" mass="31337">MTAYQNAMTGTEAAPDGTLLRDPRRPAPKYSLRKAFGHFRDLLEDKEETSHVFKIFDSLPSKEFPKRVRRLALSEEGERLRREEPFLPPILDDHETLRTMPEGSVAQAYCDFMEAEGLSAAGLVAEADKLGRPSYGDLMEWYGHRSRDVHDLMHVLTGYGRDALGEQCVLLFTHGQQPSHGHLLIGYAGAYNIMKMIDSRAPVWKACRQAHGTGVACPPLVDLPIRLLLETQLEDARELLRIPEPSWYRECHRIWREEGIDPYDLLGKQSAPEAMAA</sequence>
<accession>A0ABY5T0J0</accession>
<dbReference type="InterPro" id="IPR007715">
    <property type="entry name" value="Coq4"/>
</dbReference>
<name>A0ABY5T0J0_9SPHN</name>
<evidence type="ECO:0000256" key="1">
    <source>
        <dbReference type="SAM" id="MobiDB-lite"/>
    </source>
</evidence>
<dbReference type="EMBL" id="CP092471">
    <property type="protein sequence ID" value="UVI38766.1"/>
    <property type="molecule type" value="Genomic_DNA"/>
</dbReference>
<keyword evidence="2" id="KW-0830">Ubiquinone</keyword>
<feature type="region of interest" description="Disordered" evidence="1">
    <location>
        <begin position="1"/>
        <end position="26"/>
    </location>
</feature>
<reference evidence="2" key="1">
    <citation type="submission" date="2022-02" db="EMBL/GenBank/DDBJ databases">
        <title>Qipengyuania spongiae sp. nov., isolated from marine sponge.</title>
        <authorList>
            <person name="Li Z."/>
            <person name="Zhang M."/>
        </authorList>
    </citation>
    <scope>NUCLEOTIDE SEQUENCE</scope>
    <source>
        <strain evidence="2">PHS-Z21</strain>
    </source>
</reference>
<evidence type="ECO:0000313" key="3">
    <source>
        <dbReference type="Proteomes" id="UP001065265"/>
    </source>
</evidence>
<gene>
    <name evidence="2" type="ORF">L1F33_10985</name>
</gene>
<dbReference type="Proteomes" id="UP001065265">
    <property type="component" value="Chromosome"/>
</dbReference>
<proteinExistence type="predicted"/>
<organism evidence="2 3">
    <name type="scientific">Qipengyuania spongiae</name>
    <dbReference type="NCBI Taxonomy" id="2909673"/>
    <lineage>
        <taxon>Bacteria</taxon>
        <taxon>Pseudomonadati</taxon>
        <taxon>Pseudomonadota</taxon>
        <taxon>Alphaproteobacteria</taxon>
        <taxon>Sphingomonadales</taxon>
        <taxon>Erythrobacteraceae</taxon>
        <taxon>Qipengyuania</taxon>
    </lineage>
</organism>
<dbReference type="RefSeq" id="WP_265557944.1">
    <property type="nucleotide sequence ID" value="NZ_CP092471.1"/>
</dbReference>
<dbReference type="Pfam" id="PF05019">
    <property type="entry name" value="Coq4"/>
    <property type="match status" value="1"/>
</dbReference>